<evidence type="ECO:0000256" key="6">
    <source>
        <dbReference type="ARBA" id="ARBA00022840"/>
    </source>
</evidence>
<feature type="transmembrane region" description="Helical" evidence="10">
    <location>
        <begin position="932"/>
        <end position="960"/>
    </location>
</feature>
<dbReference type="CDD" id="cd18580">
    <property type="entry name" value="ABC_6TM_ABCC_D2"/>
    <property type="match status" value="1"/>
</dbReference>
<evidence type="ECO:0000256" key="9">
    <source>
        <dbReference type="ARBA" id="ARBA00023180"/>
    </source>
</evidence>
<feature type="transmembrane region" description="Helical" evidence="10">
    <location>
        <begin position="411"/>
        <end position="432"/>
    </location>
</feature>
<dbReference type="GO" id="GO:0005524">
    <property type="term" value="F:ATP binding"/>
    <property type="evidence" value="ECO:0007669"/>
    <property type="project" value="UniProtKB-KW"/>
</dbReference>
<feature type="domain" description="ABC transporter" evidence="11">
    <location>
        <begin position="597"/>
        <end position="830"/>
    </location>
</feature>
<name>A0A9P9WX55_9PEZI</name>
<feature type="transmembrane region" description="Helical" evidence="10">
    <location>
        <begin position="1009"/>
        <end position="1029"/>
    </location>
</feature>
<feature type="transmembrane region" description="Helical" evidence="10">
    <location>
        <begin position="158"/>
        <end position="177"/>
    </location>
</feature>
<dbReference type="InterPro" id="IPR003439">
    <property type="entry name" value="ABC_transporter-like_ATP-bd"/>
</dbReference>
<feature type="transmembrane region" description="Helical" evidence="10">
    <location>
        <begin position="98"/>
        <end position="118"/>
    </location>
</feature>
<feature type="domain" description="ABC transmembrane type-1" evidence="12">
    <location>
        <begin position="280"/>
        <end position="549"/>
    </location>
</feature>
<dbReference type="InterPro" id="IPR044726">
    <property type="entry name" value="ABCC_6TM_D2"/>
</dbReference>
<dbReference type="FunFam" id="3.40.50.300:FF:001854">
    <property type="entry name" value="ABC multidrug transporter (Eurofung)"/>
    <property type="match status" value="1"/>
</dbReference>
<reference evidence="13" key="1">
    <citation type="submission" date="2021-03" db="EMBL/GenBank/DDBJ databases">
        <title>Revisited historic fungal species revealed as producer of novel bioactive compounds through whole genome sequencing and comparative genomics.</title>
        <authorList>
            <person name="Vignolle G.A."/>
            <person name="Hochenegger N."/>
            <person name="Mach R.L."/>
            <person name="Mach-Aigner A.R."/>
            <person name="Javad Rahimi M."/>
            <person name="Salim K.A."/>
            <person name="Chan C.M."/>
            <person name="Lim L.B.L."/>
            <person name="Cai F."/>
            <person name="Druzhinina I.S."/>
            <person name="U'Ren J.M."/>
            <person name="Derntl C."/>
        </authorList>
    </citation>
    <scope>NUCLEOTIDE SEQUENCE</scope>
    <source>
        <strain evidence="13">TUCIM 5799</strain>
    </source>
</reference>
<evidence type="ECO:0000256" key="7">
    <source>
        <dbReference type="ARBA" id="ARBA00022989"/>
    </source>
</evidence>
<keyword evidence="6" id="KW-0067">ATP-binding</keyword>
<dbReference type="InterPro" id="IPR044746">
    <property type="entry name" value="ABCC_6TM_D1"/>
</dbReference>
<dbReference type="InterPro" id="IPR036640">
    <property type="entry name" value="ABC1_TM_sf"/>
</dbReference>
<feature type="transmembrane region" description="Helical" evidence="10">
    <location>
        <begin position="130"/>
        <end position="152"/>
    </location>
</feature>
<dbReference type="CDD" id="cd18579">
    <property type="entry name" value="ABC_6TM_ABCC_D1"/>
    <property type="match status" value="1"/>
</dbReference>
<comment type="similarity">
    <text evidence="2">Belongs to the ABC transporter superfamily. ABCC family. Conjugate transporter (TC 3.A.1.208) subfamily.</text>
</comment>
<feature type="transmembrane region" description="Helical" evidence="10">
    <location>
        <begin position="490"/>
        <end position="514"/>
    </location>
</feature>
<evidence type="ECO:0000256" key="1">
    <source>
        <dbReference type="ARBA" id="ARBA00004141"/>
    </source>
</evidence>
<evidence type="ECO:0000313" key="13">
    <source>
        <dbReference type="EMBL" id="KAI1880861.1"/>
    </source>
</evidence>
<feature type="transmembrane region" description="Helical" evidence="10">
    <location>
        <begin position="1117"/>
        <end position="1138"/>
    </location>
</feature>
<dbReference type="EMBL" id="JAFIMR010000002">
    <property type="protein sequence ID" value="KAI1880861.1"/>
    <property type="molecule type" value="Genomic_DNA"/>
</dbReference>
<evidence type="ECO:0000313" key="14">
    <source>
        <dbReference type="Proteomes" id="UP000829685"/>
    </source>
</evidence>
<feature type="transmembrane region" description="Helical" evidence="10">
    <location>
        <begin position="73"/>
        <end position="92"/>
    </location>
</feature>
<dbReference type="InterPro" id="IPR011527">
    <property type="entry name" value="ABC1_TM_dom"/>
</dbReference>
<accession>A0A9P9WX55</accession>
<proteinExistence type="inferred from homology"/>
<keyword evidence="4 10" id="KW-0812">Transmembrane</keyword>
<dbReference type="InterPro" id="IPR017871">
    <property type="entry name" value="ABC_transporter-like_CS"/>
</dbReference>
<dbReference type="PROSITE" id="PS50893">
    <property type="entry name" value="ABC_TRANSPORTER_2"/>
    <property type="match status" value="2"/>
</dbReference>
<dbReference type="Pfam" id="PF00664">
    <property type="entry name" value="ABC_membrane"/>
    <property type="match status" value="1"/>
</dbReference>
<dbReference type="GO" id="GO:0140359">
    <property type="term" value="F:ABC-type transporter activity"/>
    <property type="evidence" value="ECO:0007669"/>
    <property type="project" value="InterPro"/>
</dbReference>
<dbReference type="GO" id="GO:0016020">
    <property type="term" value="C:membrane"/>
    <property type="evidence" value="ECO:0007669"/>
    <property type="project" value="UniProtKB-SubCell"/>
</dbReference>
<evidence type="ECO:0000256" key="2">
    <source>
        <dbReference type="ARBA" id="ARBA00009726"/>
    </source>
</evidence>
<feature type="domain" description="ABC transporter" evidence="11">
    <location>
        <begin position="1210"/>
        <end position="1469"/>
    </location>
</feature>
<feature type="transmembrane region" description="Helical" evidence="10">
    <location>
        <begin position="31"/>
        <end position="52"/>
    </location>
</feature>
<dbReference type="InterPro" id="IPR027417">
    <property type="entry name" value="P-loop_NTPase"/>
</dbReference>
<dbReference type="PANTHER" id="PTHR24223:SF345">
    <property type="entry name" value="ABC MULTIDRUG TRANSPORTER (EUROFUNG)"/>
    <property type="match status" value="1"/>
</dbReference>
<sequence length="1472" mass="162185">MLFSTCNNDDSIGPSVSGCRDEFDFTVVFELLFFTIVPSALFVGLSSWRVALLIKRPVVVDAPFLQLIKLCAIMLYIGLQLGLVILVSVSSFSLTRLFVASAVMQFIAALWMVILSFFEHSRSPRPSFLLSSYLFVTLLFDVAETRTFWLASATKPEMTFTSVFTATMALKVVLMLLEAQHKTKWVNWDTKEPHSPEETSGIFGLGVYFWLNALFVHGYRSILRIEDLYPLDRSMKGATLDERFQRHLDYRKLRRSKYGLVKALCRTLTVPLALPILPRLFLLGFTFCQPFFINSLLQYLAKDEALVSPNAAYGFIGASILIFTGIAVSMSVYEYLHHRSLQMVRGCLVAAIYAKATEAETNTSEESESVTLMSSDLERIRMGFRSLHDMWASVIEVGLASWLLYKQLGVAFIAPIIVVIACTGGTSFVIRFTGDSQKAWMAGAQKRVGLTASVIANMKNLKISGLTSPVGEFVQRLRVDELRASAKFRVLIIISAVIGFCPLFFSPVFTFAFAQKSLDATRIFTSLSYLTLLANPLSQLFQGIPQLLSAVACLDRIQTFLGSKSREDFREEIIAVGGLQQKESADRSVHTGSELGARSAVVIRGGNFGWVPEKMALKDINMDVSKNSFTIICGPIASGKSTLCKALLAEIPFQEGSVTFGMGISRIAYCDQSPFLSNGSIRDNITGFTAFDENRYSEVIGATMLEADLRAMPLGDRTNVGSNGITLSGGQKQRVALARALYLQTDLLIFDDVFSGLDADTEEQVFYRVFGPEGLIRRRQATVILCTHSVRHLPAADCVIALAPDGAILEQGSFAELIKNEAGYVNSLGIKSLSNSSSEASEYGDDAGESRPELLRRYTTASSIVSESADSSRQLGDRKVYKLYFKSMGYTLTFAVFFCGVALGFFNNFPTIWLKYWSDDASTSNPTHSSSFYIGIYGLLNASAMFSLLGLGIGIFVLAIKRAGANLHNDALNTLVRAPLRFFTTTDQGQIVNLFSQDMNLVDTELPNALLNSIYAVFVAIGQAAVLVTTSPYMAISYPFLVAILWAVQKFYLRTSRQMRLLDLEAKSPLYTHFLDTTKGIVTLRAFGFLKEDRAKNIELLDTSQRPAYLLQMIQNWLNLVLGMVVMALAAVLTALAVKTRSNSGFTGASLVTLMLFGENLTSIVRFLTQLETSLGAISRLRRFNETVKPEHRPDEDIFPPEEWPQNGAIELKGVSASYGIDDSNESDEKADLAIRDVNLSIAPGEKIAVCGRTGSGKSSLIALLLKLLDPTTATITGAYIDNIALYKIDRSALRRRIIAIPQDAIFLPDGSSFRANLDPFDDATSADCQSVLQTVDLWTFVQERGGLEAGMSPATFSQGQRQLFSLARAVLRRRLRAKSLGLGGGGSEGGILLLDEVSSSVDRETERAMQEIIRVEFKEYTVVAVSHHLDMIFDFDRVVVMDKGEIVEIGDPKILSQGSTRFGELWRAGGN</sequence>
<keyword evidence="14" id="KW-1185">Reference proteome</keyword>
<organism evidence="13 14">
    <name type="scientific">Neoarthrinium moseri</name>
    <dbReference type="NCBI Taxonomy" id="1658444"/>
    <lineage>
        <taxon>Eukaryota</taxon>
        <taxon>Fungi</taxon>
        <taxon>Dikarya</taxon>
        <taxon>Ascomycota</taxon>
        <taxon>Pezizomycotina</taxon>
        <taxon>Sordariomycetes</taxon>
        <taxon>Xylariomycetidae</taxon>
        <taxon>Amphisphaeriales</taxon>
        <taxon>Apiosporaceae</taxon>
        <taxon>Neoarthrinium</taxon>
    </lineage>
</organism>
<feature type="transmembrane region" description="Helical" evidence="10">
    <location>
        <begin position="280"/>
        <end position="301"/>
    </location>
</feature>
<keyword evidence="5" id="KW-0547">Nucleotide-binding</keyword>
<dbReference type="CDD" id="cd03250">
    <property type="entry name" value="ABCC_MRP_domain1"/>
    <property type="match status" value="1"/>
</dbReference>
<dbReference type="PANTHER" id="PTHR24223">
    <property type="entry name" value="ATP-BINDING CASSETTE SUB-FAMILY C"/>
    <property type="match status" value="1"/>
</dbReference>
<dbReference type="Gene3D" id="3.40.50.300">
    <property type="entry name" value="P-loop containing nucleotide triphosphate hydrolases"/>
    <property type="match status" value="2"/>
</dbReference>
<protein>
    <recommendedName>
        <fullName evidence="15">ABC transporter</fullName>
    </recommendedName>
</protein>
<dbReference type="InterPro" id="IPR050173">
    <property type="entry name" value="ABC_transporter_C-like"/>
</dbReference>
<dbReference type="SUPFAM" id="SSF52540">
    <property type="entry name" value="P-loop containing nucleoside triphosphate hydrolases"/>
    <property type="match status" value="2"/>
</dbReference>
<feature type="transmembrane region" description="Helical" evidence="10">
    <location>
        <begin position="883"/>
        <end position="906"/>
    </location>
</feature>
<keyword evidence="8 10" id="KW-0472">Membrane</keyword>
<dbReference type="Gene3D" id="1.20.1560.10">
    <property type="entry name" value="ABC transporter type 1, transmembrane domain"/>
    <property type="match status" value="2"/>
</dbReference>
<keyword evidence="7 10" id="KW-1133">Transmembrane helix</keyword>
<feature type="transmembrane region" description="Helical" evidence="10">
    <location>
        <begin position="1035"/>
        <end position="1053"/>
    </location>
</feature>
<comment type="subcellular location">
    <subcellularLocation>
        <location evidence="1">Membrane</location>
        <topology evidence="1">Multi-pass membrane protein</topology>
    </subcellularLocation>
</comment>
<dbReference type="SMART" id="SM00382">
    <property type="entry name" value="AAA"/>
    <property type="match status" value="2"/>
</dbReference>
<dbReference type="GO" id="GO:0016887">
    <property type="term" value="F:ATP hydrolysis activity"/>
    <property type="evidence" value="ECO:0007669"/>
    <property type="project" value="InterPro"/>
</dbReference>
<dbReference type="Pfam" id="PF00005">
    <property type="entry name" value="ABC_tran"/>
    <property type="match status" value="2"/>
</dbReference>
<dbReference type="Proteomes" id="UP000829685">
    <property type="component" value="Unassembled WGS sequence"/>
</dbReference>
<dbReference type="InterPro" id="IPR003593">
    <property type="entry name" value="AAA+_ATPase"/>
</dbReference>
<feature type="transmembrane region" description="Helical" evidence="10">
    <location>
        <begin position="313"/>
        <end position="336"/>
    </location>
</feature>
<dbReference type="FunFam" id="1.20.1560.10:FF:000055">
    <property type="entry name" value="ABC multidrug transporter (Eurofung)"/>
    <property type="match status" value="1"/>
</dbReference>
<dbReference type="SUPFAM" id="SSF90123">
    <property type="entry name" value="ABC transporter transmembrane region"/>
    <property type="match status" value="2"/>
</dbReference>
<keyword evidence="3" id="KW-0813">Transport</keyword>
<evidence type="ECO:0000259" key="11">
    <source>
        <dbReference type="PROSITE" id="PS50893"/>
    </source>
</evidence>
<dbReference type="PROSITE" id="PS00211">
    <property type="entry name" value="ABC_TRANSPORTER_1"/>
    <property type="match status" value="2"/>
</dbReference>
<evidence type="ECO:0000256" key="8">
    <source>
        <dbReference type="ARBA" id="ARBA00023136"/>
    </source>
</evidence>
<evidence type="ECO:0000256" key="3">
    <source>
        <dbReference type="ARBA" id="ARBA00022448"/>
    </source>
</evidence>
<evidence type="ECO:0000256" key="10">
    <source>
        <dbReference type="SAM" id="Phobius"/>
    </source>
</evidence>
<dbReference type="PROSITE" id="PS50929">
    <property type="entry name" value="ABC_TM1F"/>
    <property type="match status" value="2"/>
</dbReference>
<feature type="domain" description="ABC transmembrane type-1" evidence="12">
    <location>
        <begin position="894"/>
        <end position="1173"/>
    </location>
</feature>
<keyword evidence="9" id="KW-0325">Glycoprotein</keyword>
<evidence type="ECO:0000259" key="12">
    <source>
        <dbReference type="PROSITE" id="PS50929"/>
    </source>
</evidence>
<evidence type="ECO:0000256" key="4">
    <source>
        <dbReference type="ARBA" id="ARBA00022692"/>
    </source>
</evidence>
<dbReference type="FunFam" id="1.20.1560.10:FF:000066">
    <property type="entry name" value="ABC multidrug transporter (Eurofung)"/>
    <property type="match status" value="1"/>
</dbReference>
<comment type="caution">
    <text evidence="13">The sequence shown here is derived from an EMBL/GenBank/DDBJ whole genome shotgun (WGS) entry which is preliminary data.</text>
</comment>
<evidence type="ECO:0000256" key="5">
    <source>
        <dbReference type="ARBA" id="ARBA00022741"/>
    </source>
</evidence>
<evidence type="ECO:0008006" key="15">
    <source>
        <dbReference type="Google" id="ProtNLM"/>
    </source>
</evidence>
<gene>
    <name evidence="13" type="ORF">JX265_001101</name>
</gene>